<name>A0A6V7QWF5_ANACO</name>
<feature type="compositionally biased region" description="Polar residues" evidence="1">
    <location>
        <begin position="1"/>
        <end position="10"/>
    </location>
</feature>
<sequence length="144" mass="16476">MESKMQQVRLDNNYGPTRWRLDGAPAPRKSPLLCLPAKTSYFSAASRRPRRATVSLSFLWRGFRLGRRSSGNGDGRPRAEELEWLESNALLLPEEGEYDEEEYPPEEASEQIERTVVRIYLPQTSQVLLAIVQFHARYLISPGP</sequence>
<gene>
    <name evidence="2" type="ORF">CB5_LOCUS30489</name>
</gene>
<dbReference type="EMBL" id="CAJEUB010000043">
    <property type="protein sequence ID" value="CAD1847278.1"/>
    <property type="molecule type" value="Genomic_DNA"/>
</dbReference>
<feature type="region of interest" description="Disordered" evidence="1">
    <location>
        <begin position="1"/>
        <end position="22"/>
    </location>
</feature>
<organism evidence="2">
    <name type="scientific">Ananas comosus var. bracteatus</name>
    <name type="common">red pineapple</name>
    <dbReference type="NCBI Taxonomy" id="296719"/>
    <lineage>
        <taxon>Eukaryota</taxon>
        <taxon>Viridiplantae</taxon>
        <taxon>Streptophyta</taxon>
        <taxon>Embryophyta</taxon>
        <taxon>Tracheophyta</taxon>
        <taxon>Spermatophyta</taxon>
        <taxon>Magnoliopsida</taxon>
        <taxon>Liliopsida</taxon>
        <taxon>Poales</taxon>
        <taxon>Bromeliaceae</taxon>
        <taxon>Bromelioideae</taxon>
        <taxon>Ananas</taxon>
    </lineage>
</organism>
<reference evidence="2" key="1">
    <citation type="submission" date="2020-07" db="EMBL/GenBank/DDBJ databases">
        <authorList>
            <person name="Lin J."/>
        </authorList>
    </citation>
    <scope>NUCLEOTIDE SEQUENCE</scope>
</reference>
<evidence type="ECO:0000313" key="2">
    <source>
        <dbReference type="EMBL" id="CAD1847278.1"/>
    </source>
</evidence>
<protein>
    <submittedName>
        <fullName evidence="2">Uncharacterized protein</fullName>
    </submittedName>
</protein>
<proteinExistence type="predicted"/>
<dbReference type="AlphaFoldDB" id="A0A6V7QWF5"/>
<accession>A0A6V7QWF5</accession>
<evidence type="ECO:0000256" key="1">
    <source>
        <dbReference type="SAM" id="MobiDB-lite"/>
    </source>
</evidence>